<dbReference type="GO" id="GO:0003908">
    <property type="term" value="F:methylated-DNA-[protein]-cysteine S-methyltransferase activity"/>
    <property type="evidence" value="ECO:0007669"/>
    <property type="project" value="UniProtKB-EC"/>
</dbReference>
<comment type="similarity">
    <text evidence="2">Belongs to the MGMT family.</text>
</comment>
<proteinExistence type="inferred from homology"/>
<dbReference type="Proteomes" id="UP001219525">
    <property type="component" value="Unassembled WGS sequence"/>
</dbReference>
<evidence type="ECO:0000256" key="10">
    <source>
        <dbReference type="ARBA" id="ARBA00031621"/>
    </source>
</evidence>
<dbReference type="GO" id="GO:0032259">
    <property type="term" value="P:methylation"/>
    <property type="evidence" value="ECO:0007669"/>
    <property type="project" value="UniProtKB-KW"/>
</dbReference>
<dbReference type="InterPro" id="IPR014048">
    <property type="entry name" value="MethylDNA_cys_MeTrfase_DNA-bd"/>
</dbReference>
<comment type="catalytic activity">
    <reaction evidence="1">
        <text>a 4-O-methyl-thymidine in DNA + L-cysteinyl-[protein] = a thymidine in DNA + S-methyl-L-cysteinyl-[protein]</text>
        <dbReference type="Rhea" id="RHEA:53428"/>
        <dbReference type="Rhea" id="RHEA-COMP:10131"/>
        <dbReference type="Rhea" id="RHEA-COMP:10132"/>
        <dbReference type="Rhea" id="RHEA-COMP:13555"/>
        <dbReference type="Rhea" id="RHEA-COMP:13556"/>
        <dbReference type="ChEBI" id="CHEBI:29950"/>
        <dbReference type="ChEBI" id="CHEBI:82612"/>
        <dbReference type="ChEBI" id="CHEBI:137386"/>
        <dbReference type="ChEBI" id="CHEBI:137387"/>
        <dbReference type="EC" id="2.1.1.63"/>
    </reaction>
</comment>
<dbReference type="PROSITE" id="PS00374">
    <property type="entry name" value="MGMT"/>
    <property type="match status" value="1"/>
</dbReference>
<evidence type="ECO:0000256" key="9">
    <source>
        <dbReference type="ARBA" id="ARBA00030795"/>
    </source>
</evidence>
<organism evidence="13 14">
    <name type="scientific">Mycena pura</name>
    <dbReference type="NCBI Taxonomy" id="153505"/>
    <lineage>
        <taxon>Eukaryota</taxon>
        <taxon>Fungi</taxon>
        <taxon>Dikarya</taxon>
        <taxon>Basidiomycota</taxon>
        <taxon>Agaricomycotina</taxon>
        <taxon>Agaricomycetes</taxon>
        <taxon>Agaricomycetidae</taxon>
        <taxon>Agaricales</taxon>
        <taxon>Marasmiineae</taxon>
        <taxon>Mycenaceae</taxon>
        <taxon>Mycena</taxon>
    </lineage>
</organism>
<evidence type="ECO:0000256" key="2">
    <source>
        <dbReference type="ARBA" id="ARBA00008711"/>
    </source>
</evidence>
<sequence>MPASRTQFFNLPSVKYAAVVAPQCTKLTGNDPDVIYYPTTSALREQFRTESGKRVTPHQWAVYDFTRAIPAGKVATYKDVCQAVGGSPRSVGGALRNNPFAPFVPCHRVIASNLFVGGFLGEWGKDHRTGTQCNRKLELLSKEGVTFTAQGYLKGGGGELWKSDASSIRISA</sequence>
<keyword evidence="14" id="KW-1185">Reference proteome</keyword>
<dbReference type="PANTHER" id="PTHR10815:SF13">
    <property type="entry name" value="METHYLATED-DNA--PROTEIN-CYSTEINE METHYLTRANSFERASE"/>
    <property type="match status" value="1"/>
</dbReference>
<dbReference type="NCBIfam" id="TIGR00589">
    <property type="entry name" value="ogt"/>
    <property type="match status" value="1"/>
</dbReference>
<dbReference type="CDD" id="cd06445">
    <property type="entry name" value="ATase"/>
    <property type="match status" value="1"/>
</dbReference>
<evidence type="ECO:0000313" key="13">
    <source>
        <dbReference type="EMBL" id="KAJ7197029.1"/>
    </source>
</evidence>
<comment type="catalytic activity">
    <reaction evidence="11">
        <text>a 6-O-methyl-2'-deoxyguanosine in DNA + L-cysteinyl-[protein] = S-methyl-L-cysteinyl-[protein] + a 2'-deoxyguanosine in DNA</text>
        <dbReference type="Rhea" id="RHEA:24000"/>
        <dbReference type="Rhea" id="RHEA-COMP:10131"/>
        <dbReference type="Rhea" id="RHEA-COMP:10132"/>
        <dbReference type="Rhea" id="RHEA-COMP:11367"/>
        <dbReference type="Rhea" id="RHEA-COMP:11368"/>
        <dbReference type="ChEBI" id="CHEBI:29950"/>
        <dbReference type="ChEBI" id="CHEBI:82612"/>
        <dbReference type="ChEBI" id="CHEBI:85445"/>
        <dbReference type="ChEBI" id="CHEBI:85448"/>
        <dbReference type="EC" id="2.1.1.63"/>
    </reaction>
</comment>
<evidence type="ECO:0000256" key="5">
    <source>
        <dbReference type="ARBA" id="ARBA00022603"/>
    </source>
</evidence>
<gene>
    <name evidence="13" type="ORF">GGX14DRAFT_472616</name>
</gene>
<dbReference type="InterPro" id="IPR036388">
    <property type="entry name" value="WH-like_DNA-bd_sf"/>
</dbReference>
<evidence type="ECO:0000313" key="14">
    <source>
        <dbReference type="Proteomes" id="UP001219525"/>
    </source>
</evidence>
<evidence type="ECO:0000256" key="8">
    <source>
        <dbReference type="ARBA" id="ARBA00023204"/>
    </source>
</evidence>
<keyword evidence="6" id="KW-0808">Transferase</keyword>
<evidence type="ECO:0000256" key="11">
    <source>
        <dbReference type="ARBA" id="ARBA00049348"/>
    </source>
</evidence>
<keyword evidence="5 13" id="KW-0489">Methyltransferase</keyword>
<comment type="caution">
    <text evidence="13">The sequence shown here is derived from an EMBL/GenBank/DDBJ whole genome shotgun (WGS) entry which is preliminary data.</text>
</comment>
<reference evidence="13" key="1">
    <citation type="submission" date="2023-03" db="EMBL/GenBank/DDBJ databases">
        <title>Massive genome expansion in bonnet fungi (Mycena s.s.) driven by repeated elements and novel gene families across ecological guilds.</title>
        <authorList>
            <consortium name="Lawrence Berkeley National Laboratory"/>
            <person name="Harder C.B."/>
            <person name="Miyauchi S."/>
            <person name="Viragh M."/>
            <person name="Kuo A."/>
            <person name="Thoen E."/>
            <person name="Andreopoulos B."/>
            <person name="Lu D."/>
            <person name="Skrede I."/>
            <person name="Drula E."/>
            <person name="Henrissat B."/>
            <person name="Morin E."/>
            <person name="Kohler A."/>
            <person name="Barry K."/>
            <person name="LaButti K."/>
            <person name="Morin E."/>
            <person name="Salamov A."/>
            <person name="Lipzen A."/>
            <person name="Mereny Z."/>
            <person name="Hegedus B."/>
            <person name="Baldrian P."/>
            <person name="Stursova M."/>
            <person name="Weitz H."/>
            <person name="Taylor A."/>
            <person name="Grigoriev I.V."/>
            <person name="Nagy L.G."/>
            <person name="Martin F."/>
            <person name="Kauserud H."/>
        </authorList>
    </citation>
    <scope>NUCLEOTIDE SEQUENCE</scope>
    <source>
        <strain evidence="13">9144</strain>
    </source>
</reference>
<dbReference type="AlphaFoldDB" id="A0AAD6UX74"/>
<evidence type="ECO:0000256" key="6">
    <source>
        <dbReference type="ARBA" id="ARBA00022679"/>
    </source>
</evidence>
<evidence type="ECO:0000256" key="1">
    <source>
        <dbReference type="ARBA" id="ARBA00001286"/>
    </source>
</evidence>
<dbReference type="GO" id="GO:0006281">
    <property type="term" value="P:DNA repair"/>
    <property type="evidence" value="ECO:0007669"/>
    <property type="project" value="UniProtKB-KW"/>
</dbReference>
<evidence type="ECO:0000256" key="4">
    <source>
        <dbReference type="ARBA" id="ARBA00015377"/>
    </source>
</evidence>
<evidence type="ECO:0000259" key="12">
    <source>
        <dbReference type="Pfam" id="PF01035"/>
    </source>
</evidence>
<dbReference type="InterPro" id="IPR001497">
    <property type="entry name" value="MethylDNA_cys_MeTrfase_AS"/>
</dbReference>
<evidence type="ECO:0000256" key="3">
    <source>
        <dbReference type="ARBA" id="ARBA00011918"/>
    </source>
</evidence>
<accession>A0AAD6UX74</accession>
<dbReference type="EMBL" id="JARJCW010000080">
    <property type="protein sequence ID" value="KAJ7197029.1"/>
    <property type="molecule type" value="Genomic_DNA"/>
</dbReference>
<dbReference type="EC" id="2.1.1.63" evidence="3"/>
<dbReference type="PANTHER" id="PTHR10815">
    <property type="entry name" value="METHYLATED-DNA--PROTEIN-CYSTEINE METHYLTRANSFERASE"/>
    <property type="match status" value="1"/>
</dbReference>
<protein>
    <recommendedName>
        <fullName evidence="4">Methylated-DNA--protein-cysteine methyltransferase</fullName>
        <ecNumber evidence="3">2.1.1.63</ecNumber>
    </recommendedName>
    <alternativeName>
        <fullName evidence="9">6-O-methylguanine-DNA methyltransferase</fullName>
    </alternativeName>
    <alternativeName>
        <fullName evidence="10">O-6-methylguanine-DNA-alkyltransferase</fullName>
    </alternativeName>
</protein>
<name>A0AAD6UX74_9AGAR</name>
<dbReference type="Gene3D" id="1.10.10.10">
    <property type="entry name" value="Winged helix-like DNA-binding domain superfamily/Winged helix DNA-binding domain"/>
    <property type="match status" value="1"/>
</dbReference>
<keyword evidence="7" id="KW-0227">DNA damage</keyword>
<dbReference type="Pfam" id="PF01035">
    <property type="entry name" value="DNA_binding_1"/>
    <property type="match status" value="1"/>
</dbReference>
<dbReference type="InterPro" id="IPR036217">
    <property type="entry name" value="MethylDNA_cys_MeTrfase_DNAb"/>
</dbReference>
<evidence type="ECO:0000256" key="7">
    <source>
        <dbReference type="ARBA" id="ARBA00022763"/>
    </source>
</evidence>
<keyword evidence="8" id="KW-0234">DNA repair</keyword>
<feature type="domain" description="Methylated-DNA-[protein]-cysteine S-methyltransferase DNA binding" evidence="12">
    <location>
        <begin position="58"/>
        <end position="145"/>
    </location>
</feature>
<dbReference type="SUPFAM" id="SSF46767">
    <property type="entry name" value="Methylated DNA-protein cysteine methyltransferase, C-terminal domain"/>
    <property type="match status" value="1"/>
</dbReference>